<dbReference type="GO" id="GO:0030170">
    <property type="term" value="F:pyridoxal phosphate binding"/>
    <property type="evidence" value="ECO:0007669"/>
    <property type="project" value="TreeGrafter"/>
</dbReference>
<dbReference type="EMBL" id="UINC01056115">
    <property type="protein sequence ID" value="SVB75760.1"/>
    <property type="molecule type" value="Genomic_DNA"/>
</dbReference>
<dbReference type="PANTHER" id="PTHR30244">
    <property type="entry name" value="TRANSAMINASE"/>
    <property type="match status" value="1"/>
</dbReference>
<dbReference type="InterPro" id="IPR000653">
    <property type="entry name" value="DegT/StrS_aminotransferase"/>
</dbReference>
<dbReference type="GO" id="GO:0000271">
    <property type="term" value="P:polysaccharide biosynthetic process"/>
    <property type="evidence" value="ECO:0007669"/>
    <property type="project" value="TreeGrafter"/>
</dbReference>
<dbReference type="InterPro" id="IPR015422">
    <property type="entry name" value="PyrdxlP-dep_Trfase_small"/>
</dbReference>
<dbReference type="SUPFAM" id="SSF53383">
    <property type="entry name" value="PLP-dependent transferases"/>
    <property type="match status" value="1"/>
</dbReference>
<dbReference type="Gene3D" id="3.40.640.10">
    <property type="entry name" value="Type I PLP-dependent aspartate aminotransferase-like (Major domain)"/>
    <property type="match status" value="1"/>
</dbReference>
<proteinExistence type="predicted"/>
<dbReference type="PANTHER" id="PTHR30244:SF34">
    <property type="entry name" value="DTDP-4-AMINO-4,6-DIDEOXYGALACTOSE TRANSAMINASE"/>
    <property type="match status" value="1"/>
</dbReference>
<evidence type="ECO:0000313" key="1">
    <source>
        <dbReference type="EMBL" id="SVB75760.1"/>
    </source>
</evidence>
<dbReference type="PIRSF" id="PIRSF000390">
    <property type="entry name" value="PLP_StrS"/>
    <property type="match status" value="1"/>
</dbReference>
<dbReference type="InterPro" id="IPR015421">
    <property type="entry name" value="PyrdxlP-dep_Trfase_major"/>
</dbReference>
<accession>A0A382GKU9</accession>
<dbReference type="CDD" id="cd00616">
    <property type="entry name" value="AHBA_syn"/>
    <property type="match status" value="1"/>
</dbReference>
<dbReference type="InterPro" id="IPR015424">
    <property type="entry name" value="PyrdxlP-dep_Trfase"/>
</dbReference>
<sequence length="383" mass="42296">MSNTPHKKIYLSPPHLNGEEIDFIKDAIESNWIAPLGPHVDAFEKEVSAYIGIDHALALSSGTAALHLALSILGINKGDTVFCSDLTFVAAANAILYQNAQPVFIDCDKETWTMCPASLQKAFAAAEKEGVIPKAVIITDIYGQSANYDKLNELCKKYAVPVVADAAEAVGSEYKGRKCGSIGDLNVLSFNGNKIITTSAGGMLLSRNKKWIINARKLATQSREKTLHYEHRTIGFNYRLSNVLAALGRGQLSVIEDRVRTRRKIFDTYVNGLSQVEGVDFMPEAEYGKSNRWLTVCVIDPEKTGVNRDAVITALESENIESRPIWKPMHLQPLYSRKKIYNTAENPYSGKLFKDGICLPSGSNLTTNQQSDIIDHIINFVNK</sequence>
<dbReference type="Pfam" id="PF01041">
    <property type="entry name" value="DegT_DnrJ_EryC1"/>
    <property type="match status" value="1"/>
</dbReference>
<dbReference type="Gene3D" id="3.90.1150.10">
    <property type="entry name" value="Aspartate Aminotransferase, domain 1"/>
    <property type="match status" value="1"/>
</dbReference>
<dbReference type="AlphaFoldDB" id="A0A382GKU9"/>
<name>A0A382GKU9_9ZZZZ</name>
<gene>
    <name evidence="1" type="ORF">METZ01_LOCUS228614</name>
</gene>
<dbReference type="GO" id="GO:0008483">
    <property type="term" value="F:transaminase activity"/>
    <property type="evidence" value="ECO:0007669"/>
    <property type="project" value="TreeGrafter"/>
</dbReference>
<evidence type="ECO:0008006" key="2">
    <source>
        <dbReference type="Google" id="ProtNLM"/>
    </source>
</evidence>
<organism evidence="1">
    <name type="scientific">marine metagenome</name>
    <dbReference type="NCBI Taxonomy" id="408172"/>
    <lineage>
        <taxon>unclassified sequences</taxon>
        <taxon>metagenomes</taxon>
        <taxon>ecological metagenomes</taxon>
    </lineage>
</organism>
<reference evidence="1" key="1">
    <citation type="submission" date="2018-05" db="EMBL/GenBank/DDBJ databases">
        <authorList>
            <person name="Lanie J.A."/>
            <person name="Ng W.-L."/>
            <person name="Kazmierczak K.M."/>
            <person name="Andrzejewski T.M."/>
            <person name="Davidsen T.M."/>
            <person name="Wayne K.J."/>
            <person name="Tettelin H."/>
            <person name="Glass J.I."/>
            <person name="Rusch D."/>
            <person name="Podicherti R."/>
            <person name="Tsui H.-C.T."/>
            <person name="Winkler M.E."/>
        </authorList>
    </citation>
    <scope>NUCLEOTIDE SEQUENCE</scope>
</reference>
<protein>
    <recommendedName>
        <fullName evidence="2">DegT/DnrJ/EryC1/StrS aminotransferase family protein</fullName>
    </recommendedName>
</protein>